<sequence>MRSHEPSGLAATLARRLAVPSTALTVLTIGVTLGWFTRLDQWVVDHFSGSVSDRQEASPMLTGGIFLPFNGTTPNWAKPLATWTWGGSIIVSILVIGWVAYSLRNAGRPLEAKLWLAVWFVGDAIEVAGKHELTRPVLYGTVDGVRSIIGPFTSSYPSGHTLRAFFVAAAITAIRPAWRRGAFAWFALVPVFLIVIGAHSLTDVIGGTLLAMVCCRTVVVVANGR</sequence>
<gene>
    <name evidence="3" type="ORF">UFOPK2399_01259</name>
</gene>
<name>A0A6J6PM54_9ZZZZ</name>
<proteinExistence type="predicted"/>
<dbReference type="Pfam" id="PF01569">
    <property type="entry name" value="PAP2"/>
    <property type="match status" value="1"/>
</dbReference>
<evidence type="ECO:0000256" key="1">
    <source>
        <dbReference type="SAM" id="Phobius"/>
    </source>
</evidence>
<feature type="transmembrane region" description="Helical" evidence="1">
    <location>
        <begin position="17"/>
        <end position="36"/>
    </location>
</feature>
<dbReference type="SUPFAM" id="SSF48317">
    <property type="entry name" value="Acid phosphatase/Vanadium-dependent haloperoxidase"/>
    <property type="match status" value="1"/>
</dbReference>
<keyword evidence="1" id="KW-1133">Transmembrane helix</keyword>
<organism evidence="3">
    <name type="scientific">freshwater metagenome</name>
    <dbReference type="NCBI Taxonomy" id="449393"/>
    <lineage>
        <taxon>unclassified sequences</taxon>
        <taxon>metagenomes</taxon>
        <taxon>ecological metagenomes</taxon>
    </lineage>
</organism>
<keyword evidence="1" id="KW-0472">Membrane</keyword>
<feature type="transmembrane region" description="Helical" evidence="1">
    <location>
        <begin position="204"/>
        <end position="222"/>
    </location>
</feature>
<reference evidence="3" key="1">
    <citation type="submission" date="2020-05" db="EMBL/GenBank/DDBJ databases">
        <authorList>
            <person name="Chiriac C."/>
            <person name="Salcher M."/>
            <person name="Ghai R."/>
            <person name="Kavagutti S V."/>
        </authorList>
    </citation>
    <scope>NUCLEOTIDE SEQUENCE</scope>
</reference>
<dbReference type="InterPro" id="IPR036938">
    <property type="entry name" value="PAP2/HPO_sf"/>
</dbReference>
<accession>A0A6J6PM54</accession>
<dbReference type="EMBL" id="CAEZXP010000003">
    <property type="protein sequence ID" value="CAB4699572.1"/>
    <property type="molecule type" value="Genomic_DNA"/>
</dbReference>
<feature type="domain" description="Phosphatidic acid phosphatase type 2/haloperoxidase" evidence="2">
    <location>
        <begin position="112"/>
        <end position="219"/>
    </location>
</feature>
<protein>
    <submittedName>
        <fullName evidence="3">Unannotated protein</fullName>
    </submittedName>
</protein>
<keyword evidence="1" id="KW-0812">Transmembrane</keyword>
<evidence type="ECO:0000313" key="3">
    <source>
        <dbReference type="EMBL" id="CAB4699572.1"/>
    </source>
</evidence>
<evidence type="ECO:0000259" key="2">
    <source>
        <dbReference type="SMART" id="SM00014"/>
    </source>
</evidence>
<dbReference type="AlphaFoldDB" id="A0A6J6PM54"/>
<dbReference type="InterPro" id="IPR000326">
    <property type="entry name" value="PAP2/HPO"/>
</dbReference>
<feature type="transmembrane region" description="Helical" evidence="1">
    <location>
        <begin position="182"/>
        <end position="198"/>
    </location>
</feature>
<dbReference type="SMART" id="SM00014">
    <property type="entry name" value="acidPPc"/>
    <property type="match status" value="1"/>
</dbReference>
<feature type="transmembrane region" description="Helical" evidence="1">
    <location>
        <begin position="83"/>
        <end position="103"/>
    </location>
</feature>
<dbReference type="Gene3D" id="1.20.144.10">
    <property type="entry name" value="Phosphatidic acid phosphatase type 2/haloperoxidase"/>
    <property type="match status" value="1"/>
</dbReference>